<keyword evidence="7" id="KW-1185">Reference proteome</keyword>
<evidence type="ECO:0000256" key="5">
    <source>
        <dbReference type="PIRSR" id="PIRSR005902-1"/>
    </source>
</evidence>
<feature type="binding site" evidence="5">
    <location>
        <position position="238"/>
    </location>
    <ligand>
        <name>a divalent metal cation</name>
        <dbReference type="ChEBI" id="CHEBI:60240"/>
        <label>1</label>
    </ligand>
</feature>
<keyword evidence="3 5" id="KW-0479">Metal-binding</keyword>
<dbReference type="PANTHER" id="PTHR10060">
    <property type="entry name" value="TATD FAMILY DEOXYRIBONUCLEASE"/>
    <property type="match status" value="1"/>
</dbReference>
<dbReference type="PANTHER" id="PTHR10060:SF15">
    <property type="entry name" value="DEOXYRIBONUCLEASE TATDN1"/>
    <property type="match status" value="1"/>
</dbReference>
<dbReference type="Gene3D" id="3.20.20.140">
    <property type="entry name" value="Metal-dependent hydrolases"/>
    <property type="match status" value="1"/>
</dbReference>
<reference evidence="6" key="1">
    <citation type="submission" date="2021-03" db="EMBL/GenBank/DDBJ databases">
        <title>Comparative genomics and phylogenomic investigation of the class Geoglossomycetes provide insights into ecological specialization and systematics.</title>
        <authorList>
            <person name="Melie T."/>
            <person name="Pirro S."/>
            <person name="Miller A.N."/>
            <person name="Quandt A."/>
        </authorList>
    </citation>
    <scope>NUCLEOTIDE SEQUENCE</scope>
    <source>
        <strain evidence="6">GBOQ0MN5Z8</strain>
    </source>
</reference>
<evidence type="ECO:0000313" key="7">
    <source>
        <dbReference type="Proteomes" id="UP000698800"/>
    </source>
</evidence>
<gene>
    <name evidence="6" type="ORF">FGG08_007269</name>
</gene>
<comment type="caution">
    <text evidence="6">The sequence shown here is derived from an EMBL/GenBank/DDBJ whole genome shotgun (WGS) entry which is preliminary data.</text>
</comment>
<comment type="similarity">
    <text evidence="1">Belongs to the metallo-dependent hydrolases superfamily. TatD-type hydrolase family.</text>
</comment>
<dbReference type="OrthoDB" id="6079689at2759"/>
<protein>
    <submittedName>
        <fullName evidence="6">Uncharacterized protein</fullName>
    </submittedName>
</protein>
<dbReference type="EMBL" id="JAGHQL010000268">
    <property type="protein sequence ID" value="KAH0534143.1"/>
    <property type="molecule type" value="Genomic_DNA"/>
</dbReference>
<sequence length="241" mass="25773">MSASSSSDQPPPPNLRFVDIGINLTDPVYTGVYHGKKAHDDDLADVVARAKAVGCTKMLVTASDLESAKRASEVAGMFPGTCYTTIGIHPCSTSQIPHPASAHLTALLHLAQTLLSTPSPPLLAFGELGLDYDRLHLSPRPTQLQYFTAQLDIAAQVGLPLFLHSRAAHADFVGALAGVLDRLPRRGVVHSFTGTREEMLELVGMGFDVGVNGCSMKTPENAAVVRDIPLERIQLETDGPW</sequence>
<dbReference type="GO" id="GO:0046872">
    <property type="term" value="F:metal ion binding"/>
    <property type="evidence" value="ECO:0007669"/>
    <property type="project" value="UniProtKB-KW"/>
</dbReference>
<evidence type="ECO:0000256" key="3">
    <source>
        <dbReference type="ARBA" id="ARBA00022723"/>
    </source>
</evidence>
<keyword evidence="2" id="KW-0540">Nuclease</keyword>
<accession>A0A9P8I5Q6</accession>
<dbReference type="SUPFAM" id="SSF51556">
    <property type="entry name" value="Metallo-dependent hydrolases"/>
    <property type="match status" value="1"/>
</dbReference>
<organism evidence="6 7">
    <name type="scientific">Glutinoglossum americanum</name>
    <dbReference type="NCBI Taxonomy" id="1670608"/>
    <lineage>
        <taxon>Eukaryota</taxon>
        <taxon>Fungi</taxon>
        <taxon>Dikarya</taxon>
        <taxon>Ascomycota</taxon>
        <taxon>Pezizomycotina</taxon>
        <taxon>Geoglossomycetes</taxon>
        <taxon>Geoglossales</taxon>
        <taxon>Geoglossaceae</taxon>
        <taxon>Glutinoglossum</taxon>
    </lineage>
</organism>
<evidence type="ECO:0000256" key="2">
    <source>
        <dbReference type="ARBA" id="ARBA00022722"/>
    </source>
</evidence>
<feature type="binding site" evidence="5">
    <location>
        <position position="190"/>
    </location>
    <ligand>
        <name>a divalent metal cation</name>
        <dbReference type="ChEBI" id="CHEBI:60240"/>
        <label>2</label>
    </ligand>
</feature>
<dbReference type="Pfam" id="PF01026">
    <property type="entry name" value="TatD_DNase"/>
    <property type="match status" value="1"/>
</dbReference>
<dbReference type="GO" id="GO:0008296">
    <property type="term" value="F:3'-5'-DNA exonuclease activity"/>
    <property type="evidence" value="ECO:0007669"/>
    <property type="project" value="TreeGrafter"/>
</dbReference>
<dbReference type="InterPro" id="IPR001130">
    <property type="entry name" value="TatD-like"/>
</dbReference>
<name>A0A9P8I5Q6_9PEZI</name>
<dbReference type="InterPro" id="IPR050891">
    <property type="entry name" value="TatD-type_Hydrolase"/>
</dbReference>
<feature type="binding site" evidence="5">
    <location>
        <position position="127"/>
    </location>
    <ligand>
        <name>a divalent metal cation</name>
        <dbReference type="ChEBI" id="CHEBI:60240"/>
        <label>1</label>
    </ligand>
</feature>
<dbReference type="AlphaFoldDB" id="A0A9P8I5Q6"/>
<dbReference type="InterPro" id="IPR032466">
    <property type="entry name" value="Metal_Hydrolase"/>
</dbReference>
<evidence type="ECO:0000256" key="1">
    <source>
        <dbReference type="ARBA" id="ARBA00009275"/>
    </source>
</evidence>
<evidence type="ECO:0000313" key="6">
    <source>
        <dbReference type="EMBL" id="KAH0534143.1"/>
    </source>
</evidence>
<feature type="binding site" evidence="5">
    <location>
        <position position="164"/>
    </location>
    <ligand>
        <name>a divalent metal cation</name>
        <dbReference type="ChEBI" id="CHEBI:60240"/>
        <label>2</label>
    </ligand>
</feature>
<dbReference type="Proteomes" id="UP000698800">
    <property type="component" value="Unassembled WGS sequence"/>
</dbReference>
<keyword evidence="4" id="KW-0378">Hydrolase</keyword>
<evidence type="ECO:0000256" key="4">
    <source>
        <dbReference type="ARBA" id="ARBA00022801"/>
    </source>
</evidence>
<proteinExistence type="inferred from homology"/>
<dbReference type="PIRSF" id="PIRSF005902">
    <property type="entry name" value="DNase_TatD"/>
    <property type="match status" value="1"/>
</dbReference>
<feature type="non-terminal residue" evidence="6">
    <location>
        <position position="241"/>
    </location>
</feature>
<dbReference type="CDD" id="cd01310">
    <property type="entry name" value="TatD_DNAse"/>
    <property type="match status" value="1"/>
</dbReference>
<dbReference type="GO" id="GO:0005829">
    <property type="term" value="C:cytosol"/>
    <property type="evidence" value="ECO:0007669"/>
    <property type="project" value="TreeGrafter"/>
</dbReference>